<sequence length="194" mass="21664">PDLKDSSGAASSPPDQSDPFAKYALDFDAEKPRYYYDTSLPMHRRMELLVLDLQKQIVCALEEQDEGGAGFKFDRWTRDDGQGYGISSIVQDSPVYEKGGVNISVIHGRLSPGQLKSMRARKAAGVLDEDGEYDFNVAGISLVIHPRNPMAPTAHANYRYFELFRHDDPERKPILSWFGGGADLTPSYLFDEDA</sequence>
<evidence type="ECO:0000313" key="2">
    <source>
        <dbReference type="Proteomes" id="UP001145114"/>
    </source>
</evidence>
<accession>A0ACC1HDS7</accession>
<protein>
    <submittedName>
        <fullName evidence="1">Uncharacterized protein</fullName>
    </submittedName>
</protein>
<comment type="caution">
    <text evidence="1">The sequence shown here is derived from an EMBL/GenBank/DDBJ whole genome shotgun (WGS) entry which is preliminary data.</text>
</comment>
<evidence type="ECO:0000313" key="1">
    <source>
        <dbReference type="EMBL" id="KAJ1673407.1"/>
    </source>
</evidence>
<dbReference type="Proteomes" id="UP001145114">
    <property type="component" value="Unassembled WGS sequence"/>
</dbReference>
<dbReference type="EMBL" id="JAMZIH010006985">
    <property type="protein sequence ID" value="KAJ1673407.1"/>
    <property type="molecule type" value="Genomic_DNA"/>
</dbReference>
<feature type="non-terminal residue" evidence="1">
    <location>
        <position position="1"/>
    </location>
</feature>
<keyword evidence="2" id="KW-1185">Reference proteome</keyword>
<reference evidence="1" key="1">
    <citation type="submission" date="2022-06" db="EMBL/GenBank/DDBJ databases">
        <title>Phylogenomic reconstructions and comparative analyses of Kickxellomycotina fungi.</title>
        <authorList>
            <person name="Reynolds N.K."/>
            <person name="Stajich J.E."/>
            <person name="Barry K."/>
            <person name="Grigoriev I.V."/>
            <person name="Crous P."/>
            <person name="Smith M.E."/>
        </authorList>
    </citation>
    <scope>NUCLEOTIDE SEQUENCE</scope>
    <source>
        <strain evidence="1">RSA 2271</strain>
    </source>
</reference>
<name>A0ACC1HDS7_9FUNG</name>
<organism evidence="1 2">
    <name type="scientific">Spiromyces aspiralis</name>
    <dbReference type="NCBI Taxonomy" id="68401"/>
    <lineage>
        <taxon>Eukaryota</taxon>
        <taxon>Fungi</taxon>
        <taxon>Fungi incertae sedis</taxon>
        <taxon>Zoopagomycota</taxon>
        <taxon>Kickxellomycotina</taxon>
        <taxon>Kickxellomycetes</taxon>
        <taxon>Kickxellales</taxon>
        <taxon>Kickxellaceae</taxon>
        <taxon>Spiromyces</taxon>
    </lineage>
</organism>
<gene>
    <name evidence="1" type="ORF">EV182_005294</name>
</gene>
<feature type="non-terminal residue" evidence="1">
    <location>
        <position position="194"/>
    </location>
</feature>
<proteinExistence type="predicted"/>